<evidence type="ECO:0000256" key="2">
    <source>
        <dbReference type="ARBA" id="ARBA00004429"/>
    </source>
</evidence>
<gene>
    <name evidence="15" type="ORF">METESE_18740</name>
</gene>
<keyword evidence="9 13" id="KW-1133">Transmembrane helix</keyword>
<dbReference type="GO" id="GO:0008750">
    <property type="term" value="F:proton-translocating NAD(P)+ transhydrogenase activity"/>
    <property type="evidence" value="ECO:0007669"/>
    <property type="project" value="UniProtKB-EC"/>
</dbReference>
<comment type="catalytic activity">
    <reaction evidence="12">
        <text>NAD(+) + NADPH + H(+)(in) = NADH + NADP(+) + H(+)(out)</text>
        <dbReference type="Rhea" id="RHEA:47992"/>
        <dbReference type="ChEBI" id="CHEBI:15378"/>
        <dbReference type="ChEBI" id="CHEBI:57540"/>
        <dbReference type="ChEBI" id="CHEBI:57783"/>
        <dbReference type="ChEBI" id="CHEBI:57945"/>
        <dbReference type="ChEBI" id="CHEBI:58349"/>
        <dbReference type="EC" id="7.1.1.1"/>
    </reaction>
</comment>
<dbReference type="PANTHER" id="PTHR10160">
    <property type="entry name" value="NAD(P) TRANSHYDROGENASE"/>
    <property type="match status" value="1"/>
</dbReference>
<keyword evidence="16" id="KW-1185">Reference proteome</keyword>
<evidence type="ECO:0000259" key="14">
    <source>
        <dbReference type="Pfam" id="PF12769"/>
    </source>
</evidence>
<evidence type="ECO:0000256" key="11">
    <source>
        <dbReference type="ARBA" id="ARBA00023136"/>
    </source>
</evidence>
<dbReference type="EMBL" id="AP027081">
    <property type="protein sequence ID" value="BDU76916.1"/>
    <property type="molecule type" value="Genomic_DNA"/>
</dbReference>
<keyword evidence="10" id="KW-0520">NAD</keyword>
<dbReference type="Proteomes" id="UP001228113">
    <property type="component" value="Chromosome"/>
</dbReference>
<dbReference type="GO" id="GO:0006740">
    <property type="term" value="P:NADPH regeneration"/>
    <property type="evidence" value="ECO:0007669"/>
    <property type="project" value="TreeGrafter"/>
</dbReference>
<evidence type="ECO:0000256" key="13">
    <source>
        <dbReference type="SAM" id="Phobius"/>
    </source>
</evidence>
<evidence type="ECO:0000256" key="5">
    <source>
        <dbReference type="ARBA" id="ARBA00022519"/>
    </source>
</evidence>
<evidence type="ECO:0000256" key="10">
    <source>
        <dbReference type="ARBA" id="ARBA00023027"/>
    </source>
</evidence>
<evidence type="ECO:0000256" key="7">
    <source>
        <dbReference type="ARBA" id="ARBA00022857"/>
    </source>
</evidence>
<feature type="domain" description="NAD(P) transhydrogenase alpha subunit C-terminal" evidence="14">
    <location>
        <begin position="13"/>
        <end position="97"/>
    </location>
</feature>
<protein>
    <recommendedName>
        <fullName evidence="3">proton-translocating NAD(P)(+) transhydrogenase</fullName>
        <ecNumber evidence="3">7.1.1.1</ecNumber>
    </recommendedName>
</protein>
<dbReference type="GO" id="GO:0050661">
    <property type="term" value="F:NADP binding"/>
    <property type="evidence" value="ECO:0007669"/>
    <property type="project" value="TreeGrafter"/>
</dbReference>
<dbReference type="InterPro" id="IPR024605">
    <property type="entry name" value="NADP_transhyd_a_C"/>
</dbReference>
<dbReference type="EC" id="7.1.1.1" evidence="3"/>
<keyword evidence="8" id="KW-1278">Translocase</keyword>
<keyword evidence="7" id="KW-0521">NADP</keyword>
<dbReference type="PANTHER" id="PTHR10160:SF19">
    <property type="entry name" value="PROTON-TRANSLOCATING NAD(P)(+) TRANSHYDROGENASE"/>
    <property type="match status" value="1"/>
</dbReference>
<evidence type="ECO:0000256" key="1">
    <source>
        <dbReference type="ARBA" id="ARBA00003943"/>
    </source>
</evidence>
<evidence type="ECO:0000256" key="8">
    <source>
        <dbReference type="ARBA" id="ARBA00022967"/>
    </source>
</evidence>
<proteinExistence type="predicted"/>
<sequence>MSAQAPADLGGSLFVFMLATYVGLMSIQRVSRLLHTPLMSLTNAISAIAVVGALLVAAGRGQPAAVTLLGLLAIFCSTTNIVSGFLITDRMLRMFRKKGEGPP</sequence>
<reference evidence="15" key="1">
    <citation type="journal article" date="2023" name="Int. J. Syst. Evol. Microbiol.">
        <title>Mesoterricola silvestris gen. nov., sp. nov., Mesoterricola sediminis sp. nov., Geothrix oryzae sp. nov., Geothrix edaphica sp. nov., Geothrix rubra sp. nov., and Geothrix limicola sp. nov., six novel members of Acidobacteriota isolated from soils.</title>
        <authorList>
            <person name="Itoh H."/>
            <person name="Sugisawa Y."/>
            <person name="Mise K."/>
            <person name="Xu Z."/>
            <person name="Kuniyasu M."/>
            <person name="Ushijima N."/>
            <person name="Kawano K."/>
            <person name="Kobayashi E."/>
            <person name="Shiratori Y."/>
            <person name="Masuda Y."/>
            <person name="Senoo K."/>
        </authorList>
    </citation>
    <scope>NUCLEOTIDE SEQUENCE</scope>
    <source>
        <strain evidence="15">W786</strain>
    </source>
</reference>
<name>A0AA48GPL0_9BACT</name>
<keyword evidence="5" id="KW-0997">Cell inner membrane</keyword>
<evidence type="ECO:0000256" key="12">
    <source>
        <dbReference type="ARBA" id="ARBA00048202"/>
    </source>
</evidence>
<feature type="transmembrane region" description="Helical" evidence="13">
    <location>
        <begin position="64"/>
        <end position="88"/>
    </location>
</feature>
<feature type="transmembrane region" description="Helical" evidence="13">
    <location>
        <begin position="38"/>
        <end position="58"/>
    </location>
</feature>
<organism evidence="15 16">
    <name type="scientific">Mesoterricola sediminis</name>
    <dbReference type="NCBI Taxonomy" id="2927980"/>
    <lineage>
        <taxon>Bacteria</taxon>
        <taxon>Pseudomonadati</taxon>
        <taxon>Acidobacteriota</taxon>
        <taxon>Holophagae</taxon>
        <taxon>Holophagales</taxon>
        <taxon>Holophagaceae</taxon>
        <taxon>Mesoterricola</taxon>
    </lineage>
</organism>
<dbReference type="KEGG" id="msea:METESE_18740"/>
<keyword evidence="11 13" id="KW-0472">Membrane</keyword>
<dbReference type="AlphaFoldDB" id="A0AA48GPL0"/>
<evidence type="ECO:0000256" key="4">
    <source>
        <dbReference type="ARBA" id="ARBA00022475"/>
    </source>
</evidence>
<dbReference type="Pfam" id="PF12769">
    <property type="entry name" value="PNTB_4TM"/>
    <property type="match status" value="1"/>
</dbReference>
<evidence type="ECO:0000256" key="9">
    <source>
        <dbReference type="ARBA" id="ARBA00022989"/>
    </source>
</evidence>
<comment type="subcellular location">
    <subcellularLocation>
        <location evidence="2">Cell inner membrane</location>
        <topology evidence="2">Multi-pass membrane protein</topology>
    </subcellularLocation>
</comment>
<evidence type="ECO:0000313" key="15">
    <source>
        <dbReference type="EMBL" id="BDU76916.1"/>
    </source>
</evidence>
<keyword evidence="4" id="KW-1003">Cell membrane</keyword>
<dbReference type="GO" id="GO:0005886">
    <property type="term" value="C:plasma membrane"/>
    <property type="evidence" value="ECO:0007669"/>
    <property type="project" value="UniProtKB-SubCell"/>
</dbReference>
<feature type="transmembrane region" description="Helical" evidence="13">
    <location>
        <begin position="6"/>
        <end position="26"/>
    </location>
</feature>
<evidence type="ECO:0000313" key="16">
    <source>
        <dbReference type="Proteomes" id="UP001228113"/>
    </source>
</evidence>
<evidence type="ECO:0000256" key="3">
    <source>
        <dbReference type="ARBA" id="ARBA00012943"/>
    </source>
</evidence>
<accession>A0AA48GPL0</accession>
<comment type="function">
    <text evidence="1">The transhydrogenation between NADH and NADP is coupled to respiration and ATP hydrolysis and functions as a proton pump across the membrane.</text>
</comment>
<keyword evidence="6 13" id="KW-0812">Transmembrane</keyword>
<evidence type="ECO:0000256" key="6">
    <source>
        <dbReference type="ARBA" id="ARBA00022692"/>
    </source>
</evidence>